<protein>
    <submittedName>
        <fullName evidence="2">Uncharacterized protein</fullName>
    </submittedName>
</protein>
<dbReference type="EMBL" id="JAINUG010000308">
    <property type="protein sequence ID" value="KAJ8378871.1"/>
    <property type="molecule type" value="Genomic_DNA"/>
</dbReference>
<accession>A0AAD7REK0</accession>
<organism evidence="2 3">
    <name type="scientific">Aldrovandia affinis</name>
    <dbReference type="NCBI Taxonomy" id="143900"/>
    <lineage>
        <taxon>Eukaryota</taxon>
        <taxon>Metazoa</taxon>
        <taxon>Chordata</taxon>
        <taxon>Craniata</taxon>
        <taxon>Vertebrata</taxon>
        <taxon>Euteleostomi</taxon>
        <taxon>Actinopterygii</taxon>
        <taxon>Neopterygii</taxon>
        <taxon>Teleostei</taxon>
        <taxon>Notacanthiformes</taxon>
        <taxon>Halosauridae</taxon>
        <taxon>Aldrovandia</taxon>
    </lineage>
</organism>
<proteinExistence type="predicted"/>
<sequence>MKPNYFHVRTQIKAEVSHQTSTGTPMRKGTVTNSAPAQSRQIRGPTHRVRMSCARHTIQTPHPSPGNVLTARVRHSGPLGRGSSKRRRGDNGGRNLSSHHLHTTDNGPR</sequence>
<evidence type="ECO:0000313" key="3">
    <source>
        <dbReference type="Proteomes" id="UP001221898"/>
    </source>
</evidence>
<name>A0AAD7REK0_9TELE</name>
<evidence type="ECO:0000256" key="1">
    <source>
        <dbReference type="SAM" id="MobiDB-lite"/>
    </source>
</evidence>
<gene>
    <name evidence="2" type="ORF">AAFF_G00233730</name>
</gene>
<evidence type="ECO:0000313" key="2">
    <source>
        <dbReference type="EMBL" id="KAJ8378871.1"/>
    </source>
</evidence>
<feature type="compositionally biased region" description="Polar residues" evidence="1">
    <location>
        <begin position="94"/>
        <end position="109"/>
    </location>
</feature>
<keyword evidence="3" id="KW-1185">Reference proteome</keyword>
<feature type="compositionally biased region" description="Polar residues" evidence="1">
    <location>
        <begin position="17"/>
        <end position="41"/>
    </location>
</feature>
<dbReference type="Proteomes" id="UP001221898">
    <property type="component" value="Unassembled WGS sequence"/>
</dbReference>
<feature type="region of interest" description="Disordered" evidence="1">
    <location>
        <begin position="1"/>
        <end position="109"/>
    </location>
</feature>
<dbReference type="AlphaFoldDB" id="A0AAD7REK0"/>
<comment type="caution">
    <text evidence="2">The sequence shown here is derived from an EMBL/GenBank/DDBJ whole genome shotgun (WGS) entry which is preliminary data.</text>
</comment>
<reference evidence="2" key="1">
    <citation type="journal article" date="2023" name="Science">
        <title>Genome structures resolve the early diversification of teleost fishes.</title>
        <authorList>
            <person name="Parey E."/>
            <person name="Louis A."/>
            <person name="Montfort J."/>
            <person name="Bouchez O."/>
            <person name="Roques C."/>
            <person name="Iampietro C."/>
            <person name="Lluch J."/>
            <person name="Castinel A."/>
            <person name="Donnadieu C."/>
            <person name="Desvignes T."/>
            <person name="Floi Bucao C."/>
            <person name="Jouanno E."/>
            <person name="Wen M."/>
            <person name="Mejri S."/>
            <person name="Dirks R."/>
            <person name="Jansen H."/>
            <person name="Henkel C."/>
            <person name="Chen W.J."/>
            <person name="Zahm M."/>
            <person name="Cabau C."/>
            <person name="Klopp C."/>
            <person name="Thompson A.W."/>
            <person name="Robinson-Rechavi M."/>
            <person name="Braasch I."/>
            <person name="Lecointre G."/>
            <person name="Bobe J."/>
            <person name="Postlethwait J.H."/>
            <person name="Berthelot C."/>
            <person name="Roest Crollius H."/>
            <person name="Guiguen Y."/>
        </authorList>
    </citation>
    <scope>NUCLEOTIDE SEQUENCE</scope>
    <source>
        <strain evidence="2">NC1722</strain>
    </source>
</reference>